<organism evidence="6 7">
    <name type="scientific">Virgisporangium ochraceum</name>
    <dbReference type="NCBI Taxonomy" id="65505"/>
    <lineage>
        <taxon>Bacteria</taxon>
        <taxon>Bacillati</taxon>
        <taxon>Actinomycetota</taxon>
        <taxon>Actinomycetes</taxon>
        <taxon>Micromonosporales</taxon>
        <taxon>Micromonosporaceae</taxon>
        <taxon>Virgisporangium</taxon>
    </lineage>
</organism>
<evidence type="ECO:0000313" key="6">
    <source>
        <dbReference type="EMBL" id="GIJ68040.1"/>
    </source>
</evidence>
<sequence>MTRIAMFSLGGTIAMTQQSGSGGVQPALSASDLLAAVPGLAELGVTIDIHDFRRIPGASLTYADLLELASSIAKQFAGGVDGIVVTQGTDTIEETAYILDLVHEGDAPVVVTGAMRSASAAGADGPANILAALRTAASATARGLGVLVAFADELHAARYVRKTHSTSITAFTSPRGPIGHVVENEVRIPLRPVRRPAIAGADPSRRVRTSVVAATVDNDGELLRAAGELSDGLVVAAFGAGHVPAGWVSVLENISARKPVVLASRTGSGSVLSSTYGFSGSESDLLGRGLISAGHLDPYKARTLLHVLMLAGADRVAIDPAMRLVGDRA</sequence>
<dbReference type="GO" id="GO:0004067">
    <property type="term" value="F:asparaginase activity"/>
    <property type="evidence" value="ECO:0007669"/>
    <property type="project" value="UniProtKB-UniRule"/>
</dbReference>
<dbReference type="PRINTS" id="PR00139">
    <property type="entry name" value="ASNGLNASE"/>
</dbReference>
<dbReference type="Gene3D" id="3.40.50.40">
    <property type="match status" value="1"/>
</dbReference>
<dbReference type="GO" id="GO:0006528">
    <property type="term" value="P:asparagine metabolic process"/>
    <property type="evidence" value="ECO:0007669"/>
    <property type="project" value="InterPro"/>
</dbReference>
<evidence type="ECO:0000256" key="2">
    <source>
        <dbReference type="ARBA" id="ARBA00022801"/>
    </source>
</evidence>
<dbReference type="PIRSF" id="PIRSF001220">
    <property type="entry name" value="L-ASNase_gatD"/>
    <property type="match status" value="1"/>
</dbReference>
<accession>A0A8J3ZTD1</accession>
<dbReference type="FunFam" id="3.40.50.1170:FF:000001">
    <property type="entry name" value="L-asparaginase 2"/>
    <property type="match status" value="1"/>
</dbReference>
<dbReference type="Proteomes" id="UP000635606">
    <property type="component" value="Unassembled WGS sequence"/>
</dbReference>
<evidence type="ECO:0000259" key="5">
    <source>
        <dbReference type="Pfam" id="PF17763"/>
    </source>
</evidence>
<feature type="active site" description="O-isoaspartyl threonine intermediate" evidence="3">
    <location>
        <position position="12"/>
    </location>
</feature>
<dbReference type="InterPro" id="IPR027474">
    <property type="entry name" value="L-asparaginase_N"/>
</dbReference>
<comment type="caution">
    <text evidence="6">The sequence shown here is derived from an EMBL/GenBank/DDBJ whole genome shotgun (WGS) entry which is preliminary data.</text>
</comment>
<evidence type="ECO:0000256" key="1">
    <source>
        <dbReference type="ARBA" id="ARBA00010518"/>
    </source>
</evidence>
<name>A0A8J3ZTD1_9ACTN</name>
<comment type="similarity">
    <text evidence="1">Belongs to the asparaginase 1 family.</text>
</comment>
<dbReference type="PIRSF" id="PIRSF500176">
    <property type="entry name" value="L_ASNase"/>
    <property type="match status" value="1"/>
</dbReference>
<reference evidence="6" key="1">
    <citation type="submission" date="2021-01" db="EMBL/GenBank/DDBJ databases">
        <title>Whole genome shotgun sequence of Virgisporangium ochraceum NBRC 16418.</title>
        <authorList>
            <person name="Komaki H."/>
            <person name="Tamura T."/>
        </authorList>
    </citation>
    <scope>NUCLEOTIDE SEQUENCE</scope>
    <source>
        <strain evidence="6">NBRC 16418</strain>
    </source>
</reference>
<protein>
    <submittedName>
        <fullName evidence="6">L-asparaginase</fullName>
    </submittedName>
</protein>
<dbReference type="SFLD" id="SFLDS00057">
    <property type="entry name" value="Glutaminase/Asparaginase"/>
    <property type="match status" value="1"/>
</dbReference>
<dbReference type="InterPro" id="IPR004550">
    <property type="entry name" value="AsnASE_II"/>
</dbReference>
<dbReference type="PANTHER" id="PTHR11707:SF28">
    <property type="entry name" value="60 KDA LYSOPHOSPHOLIPASE"/>
    <property type="match status" value="1"/>
</dbReference>
<evidence type="ECO:0000313" key="7">
    <source>
        <dbReference type="Proteomes" id="UP000635606"/>
    </source>
</evidence>
<dbReference type="InterPro" id="IPR027473">
    <property type="entry name" value="L-asparaginase_C"/>
</dbReference>
<dbReference type="PANTHER" id="PTHR11707">
    <property type="entry name" value="L-ASPARAGINASE"/>
    <property type="match status" value="1"/>
</dbReference>
<keyword evidence="2" id="KW-0378">Hydrolase</keyword>
<feature type="domain" description="Asparaginase/glutaminase C-terminal" evidence="5">
    <location>
        <begin position="211"/>
        <end position="319"/>
    </location>
</feature>
<evidence type="ECO:0000256" key="3">
    <source>
        <dbReference type="PIRSR" id="PIRSR001220-1"/>
    </source>
</evidence>
<evidence type="ECO:0000259" key="4">
    <source>
        <dbReference type="Pfam" id="PF00710"/>
    </source>
</evidence>
<dbReference type="Pfam" id="PF17763">
    <property type="entry name" value="Asparaginase_C"/>
    <property type="match status" value="1"/>
</dbReference>
<dbReference type="SUPFAM" id="SSF53774">
    <property type="entry name" value="Glutaminase/Asparaginase"/>
    <property type="match status" value="1"/>
</dbReference>
<dbReference type="PROSITE" id="PS51732">
    <property type="entry name" value="ASN_GLN_ASE_3"/>
    <property type="match status" value="1"/>
</dbReference>
<dbReference type="CDD" id="cd08964">
    <property type="entry name" value="L-asparaginase_II"/>
    <property type="match status" value="1"/>
</dbReference>
<proteinExistence type="inferred from homology"/>
<gene>
    <name evidence="6" type="primary">ansA</name>
    <name evidence="6" type="ORF">Voc01_029570</name>
</gene>
<keyword evidence="7" id="KW-1185">Reference proteome</keyword>
<dbReference type="InterPro" id="IPR036152">
    <property type="entry name" value="Asp/glu_Ase-like_sf"/>
</dbReference>
<dbReference type="EMBL" id="BOPH01000035">
    <property type="protein sequence ID" value="GIJ68040.1"/>
    <property type="molecule type" value="Genomic_DNA"/>
</dbReference>
<dbReference type="InterPro" id="IPR040919">
    <property type="entry name" value="Asparaginase_C"/>
</dbReference>
<dbReference type="Gene3D" id="3.40.50.1170">
    <property type="entry name" value="L-asparaginase, N-terminal domain"/>
    <property type="match status" value="1"/>
</dbReference>
<dbReference type="InterPro" id="IPR006034">
    <property type="entry name" value="Asparaginase/glutaminase-like"/>
</dbReference>
<feature type="domain" description="L-asparaginase N-terminal" evidence="4">
    <location>
        <begin position="3"/>
        <end position="191"/>
    </location>
</feature>
<dbReference type="Pfam" id="PF00710">
    <property type="entry name" value="Asparaginase"/>
    <property type="match status" value="1"/>
</dbReference>
<dbReference type="AlphaFoldDB" id="A0A8J3ZTD1"/>
<dbReference type="InterPro" id="IPR037152">
    <property type="entry name" value="L-asparaginase_N_sf"/>
</dbReference>
<dbReference type="SMART" id="SM00870">
    <property type="entry name" value="Asparaginase"/>
    <property type="match status" value="1"/>
</dbReference>